<dbReference type="EMBL" id="JAWQEG010000386">
    <property type="protein sequence ID" value="KAK3890836.1"/>
    <property type="molecule type" value="Genomic_DNA"/>
</dbReference>
<evidence type="ECO:0000313" key="3">
    <source>
        <dbReference type="Proteomes" id="UP001286313"/>
    </source>
</evidence>
<proteinExistence type="predicted"/>
<protein>
    <recommendedName>
        <fullName evidence="4">Transposase</fullName>
    </recommendedName>
</protein>
<dbReference type="InterPro" id="IPR036388">
    <property type="entry name" value="WH-like_DNA-bd_sf"/>
</dbReference>
<evidence type="ECO:0000313" key="2">
    <source>
        <dbReference type="EMBL" id="KAK3890836.1"/>
    </source>
</evidence>
<dbReference type="AlphaFoldDB" id="A0AAE1GFJ4"/>
<keyword evidence="3" id="KW-1185">Reference proteome</keyword>
<comment type="caution">
    <text evidence="2">The sequence shown here is derived from an EMBL/GenBank/DDBJ whole genome shotgun (WGS) entry which is preliminary data.</text>
</comment>
<evidence type="ECO:0000256" key="1">
    <source>
        <dbReference type="ARBA" id="ARBA00004123"/>
    </source>
</evidence>
<gene>
    <name evidence="2" type="ORF">Pcinc_005241</name>
</gene>
<dbReference type="SUPFAM" id="SSF46689">
    <property type="entry name" value="Homeodomain-like"/>
    <property type="match status" value="1"/>
</dbReference>
<reference evidence="2" key="1">
    <citation type="submission" date="2023-10" db="EMBL/GenBank/DDBJ databases">
        <title>Genome assemblies of two species of porcelain crab, Petrolisthes cinctipes and Petrolisthes manimaculis (Anomura: Porcellanidae).</title>
        <authorList>
            <person name="Angst P."/>
        </authorList>
    </citation>
    <scope>NUCLEOTIDE SEQUENCE</scope>
    <source>
        <strain evidence="2">PB745_01</strain>
        <tissue evidence="2">Gill</tissue>
    </source>
</reference>
<dbReference type="InterPro" id="IPR009057">
    <property type="entry name" value="Homeodomain-like_sf"/>
</dbReference>
<organism evidence="2 3">
    <name type="scientific">Petrolisthes cinctipes</name>
    <name type="common">Flat porcelain crab</name>
    <dbReference type="NCBI Taxonomy" id="88211"/>
    <lineage>
        <taxon>Eukaryota</taxon>
        <taxon>Metazoa</taxon>
        <taxon>Ecdysozoa</taxon>
        <taxon>Arthropoda</taxon>
        <taxon>Crustacea</taxon>
        <taxon>Multicrustacea</taxon>
        <taxon>Malacostraca</taxon>
        <taxon>Eumalacostraca</taxon>
        <taxon>Eucarida</taxon>
        <taxon>Decapoda</taxon>
        <taxon>Pleocyemata</taxon>
        <taxon>Anomura</taxon>
        <taxon>Galatheoidea</taxon>
        <taxon>Porcellanidae</taxon>
        <taxon>Petrolisthes</taxon>
    </lineage>
</organism>
<sequence length="142" mass="16477">MSKPYTNHDNIVRVIECHKIGLNSRQISEQTGVKERSVRRLMNKFKASGESQLPFHKHGGGWIPKICKRTLVIRRQLDEKPTLTARQLKEQNPILLKDVSVRIIQSVIQKRLKYRKVAARKKPLVTNVQRKKRVAFVKKCAS</sequence>
<accession>A0AAE1GFJ4</accession>
<evidence type="ECO:0008006" key="4">
    <source>
        <dbReference type="Google" id="ProtNLM"/>
    </source>
</evidence>
<dbReference type="Gene3D" id="1.10.10.10">
    <property type="entry name" value="Winged helix-like DNA-binding domain superfamily/Winged helix DNA-binding domain"/>
    <property type="match status" value="1"/>
</dbReference>
<dbReference type="Proteomes" id="UP001286313">
    <property type="component" value="Unassembled WGS sequence"/>
</dbReference>
<name>A0AAE1GFJ4_PETCI</name>
<dbReference type="GO" id="GO:0005634">
    <property type="term" value="C:nucleus"/>
    <property type="evidence" value="ECO:0007669"/>
    <property type="project" value="UniProtKB-SubCell"/>
</dbReference>
<comment type="subcellular location">
    <subcellularLocation>
        <location evidence="1">Nucleus</location>
    </subcellularLocation>
</comment>